<dbReference type="AlphaFoldDB" id="A0AAN8PHI6"/>
<protein>
    <submittedName>
        <fullName evidence="1">Uncharacterized protein</fullName>
    </submittedName>
</protein>
<organism evidence="1 2">
    <name type="scientific">Polyplax serrata</name>
    <name type="common">Common mouse louse</name>
    <dbReference type="NCBI Taxonomy" id="468196"/>
    <lineage>
        <taxon>Eukaryota</taxon>
        <taxon>Metazoa</taxon>
        <taxon>Ecdysozoa</taxon>
        <taxon>Arthropoda</taxon>
        <taxon>Hexapoda</taxon>
        <taxon>Insecta</taxon>
        <taxon>Pterygota</taxon>
        <taxon>Neoptera</taxon>
        <taxon>Paraneoptera</taxon>
        <taxon>Psocodea</taxon>
        <taxon>Troctomorpha</taxon>
        <taxon>Phthiraptera</taxon>
        <taxon>Anoplura</taxon>
        <taxon>Polyplacidae</taxon>
        <taxon>Polyplax</taxon>
    </lineage>
</organism>
<name>A0AAN8PHI6_POLSC</name>
<evidence type="ECO:0000313" key="1">
    <source>
        <dbReference type="EMBL" id="KAK6629771.1"/>
    </source>
</evidence>
<proteinExistence type="predicted"/>
<comment type="caution">
    <text evidence="1">The sequence shown here is derived from an EMBL/GenBank/DDBJ whole genome shotgun (WGS) entry which is preliminary data.</text>
</comment>
<dbReference type="Proteomes" id="UP001372834">
    <property type="component" value="Unassembled WGS sequence"/>
</dbReference>
<dbReference type="EMBL" id="JAWJWE010000036">
    <property type="protein sequence ID" value="KAK6629771.1"/>
    <property type="molecule type" value="Genomic_DNA"/>
</dbReference>
<gene>
    <name evidence="1" type="ORF">RUM43_003589</name>
</gene>
<reference evidence="1 2" key="1">
    <citation type="submission" date="2023-10" db="EMBL/GenBank/DDBJ databases">
        <title>Genomes of two closely related lineages of the louse Polyplax serrata with different host specificities.</title>
        <authorList>
            <person name="Martinu J."/>
            <person name="Tarabai H."/>
            <person name="Stefka J."/>
            <person name="Hypsa V."/>
        </authorList>
    </citation>
    <scope>NUCLEOTIDE SEQUENCE [LARGE SCALE GENOMIC DNA]</scope>
    <source>
        <strain evidence="1">HR10_N</strain>
    </source>
</reference>
<sequence length="85" mass="9226">MRFLPGLSASSNAYDDICKDRGYLDSCLEQLPPLMSKNGTTGIPNSKKQVDAVCRLVMVVANELLGGLLRGLLREKTHLAEHPTG</sequence>
<evidence type="ECO:0000313" key="2">
    <source>
        <dbReference type="Proteomes" id="UP001372834"/>
    </source>
</evidence>
<accession>A0AAN8PHI6</accession>